<dbReference type="EMBL" id="CAIIXF020000012">
    <property type="protein sequence ID" value="CAH1800431.1"/>
    <property type="molecule type" value="Genomic_DNA"/>
</dbReference>
<evidence type="ECO:0000256" key="5">
    <source>
        <dbReference type="ARBA" id="ARBA00022989"/>
    </source>
</evidence>
<keyword evidence="3" id="KW-1003">Cell membrane</keyword>
<feature type="transmembrane region" description="Helical" evidence="9">
    <location>
        <begin position="292"/>
        <end position="313"/>
    </location>
</feature>
<evidence type="ECO:0000256" key="1">
    <source>
        <dbReference type="ARBA" id="ARBA00004651"/>
    </source>
</evidence>
<keyword evidence="4 9" id="KW-0812">Transmembrane</keyword>
<keyword evidence="2 9" id="KW-0813">Transport</keyword>
<evidence type="ECO:0000256" key="8">
    <source>
        <dbReference type="ARBA" id="ARBA00023303"/>
    </source>
</evidence>
<keyword evidence="6 9" id="KW-0406">Ion transport</keyword>
<evidence type="ECO:0000256" key="4">
    <source>
        <dbReference type="ARBA" id="ARBA00022692"/>
    </source>
</evidence>
<dbReference type="OrthoDB" id="5867527at2759"/>
<keyword evidence="5 9" id="KW-1133">Transmembrane helix</keyword>
<dbReference type="Pfam" id="PF00876">
    <property type="entry name" value="Innexin"/>
    <property type="match status" value="1"/>
</dbReference>
<sequence length="468" mass="54213">MGSIISASNFSRFGKRHDDDFSDRLSHQFTCILLLISSLFVTGRQYSGHPIDCWTPAHFKSTMNNYVMSLCWTKNTYYVAQDEDIPKDDDSRSALELVYYQWVPLILLTQMACFFLPSIVWKSIQASCGVDIHRIVKLVNNAKNINPTEREKNTEFVVETLCRYFNCQNKSQTYTARTRTCIAKNTHILCGDTYGNRMIASYLIIKLLYIGNAVVQIILLNAFLKTGTNYTFFGFEVLLDLVRSGDWTTSDNFPRTTLCDFKIREFEDNIHRYTIQCVLSINLFNEKIYICLWIWFVLVAAVSSYSFISWYLFSILDGHKHRYIKSHLQNLGVYNPSERGLLDEFIESYIRQDGLFILRILTANTSDIVAAEAFAGVWLRFKQQSNRRKNGIKPEVDENDYSTDCTSDLEEIKSECGEHLDDDPKYIEMQEMKPFIKTPSAPPLNIDEPDSYVEFHDNQLKILEKQAP</sequence>
<dbReference type="PANTHER" id="PTHR11893:SF36">
    <property type="entry name" value="INNEXIN-5"/>
    <property type="match status" value="1"/>
</dbReference>
<keyword evidence="8 9" id="KW-0407">Ion channel</keyword>
<keyword evidence="7 9" id="KW-0472">Membrane</keyword>
<reference evidence="10" key="1">
    <citation type="submission" date="2022-03" db="EMBL/GenBank/DDBJ databases">
        <authorList>
            <person name="Martin C."/>
        </authorList>
    </citation>
    <scope>NUCLEOTIDE SEQUENCE</scope>
</reference>
<dbReference type="PRINTS" id="PR01262">
    <property type="entry name" value="INNEXIN"/>
</dbReference>
<comment type="function">
    <text evidence="9">Structural component of the gap junctions.</text>
</comment>
<evidence type="ECO:0000256" key="2">
    <source>
        <dbReference type="ARBA" id="ARBA00022448"/>
    </source>
</evidence>
<evidence type="ECO:0000256" key="7">
    <source>
        <dbReference type="ARBA" id="ARBA00023136"/>
    </source>
</evidence>
<evidence type="ECO:0000256" key="3">
    <source>
        <dbReference type="ARBA" id="ARBA00022475"/>
    </source>
</evidence>
<dbReference type="GO" id="GO:0005886">
    <property type="term" value="C:plasma membrane"/>
    <property type="evidence" value="ECO:0007669"/>
    <property type="project" value="UniProtKB-SubCell"/>
</dbReference>
<accession>A0A8J1YA83</accession>
<dbReference type="GO" id="GO:0034220">
    <property type="term" value="P:monoatomic ion transmembrane transport"/>
    <property type="evidence" value="ECO:0007669"/>
    <property type="project" value="UniProtKB-KW"/>
</dbReference>
<feature type="transmembrane region" description="Helical" evidence="9">
    <location>
        <begin position="99"/>
        <end position="121"/>
    </location>
</feature>
<name>A0A8J1YA83_OWEFU</name>
<proteinExistence type="inferred from homology"/>
<protein>
    <recommendedName>
        <fullName evidence="9">Innexin</fullName>
    </recommendedName>
</protein>
<evidence type="ECO:0000256" key="9">
    <source>
        <dbReference type="RuleBase" id="RU010713"/>
    </source>
</evidence>
<comment type="caution">
    <text evidence="10">The sequence shown here is derived from an EMBL/GenBank/DDBJ whole genome shotgun (WGS) entry which is preliminary data.</text>
</comment>
<dbReference type="GO" id="GO:0005921">
    <property type="term" value="C:gap junction"/>
    <property type="evidence" value="ECO:0007669"/>
    <property type="project" value="UniProtKB-UniRule"/>
</dbReference>
<dbReference type="InterPro" id="IPR000990">
    <property type="entry name" value="Innexin"/>
</dbReference>
<gene>
    <name evidence="9" type="primary">inx</name>
    <name evidence="10" type="ORF">OFUS_LOCUS24316</name>
</gene>
<keyword evidence="11" id="KW-1185">Reference proteome</keyword>
<evidence type="ECO:0000313" key="10">
    <source>
        <dbReference type="EMBL" id="CAH1800431.1"/>
    </source>
</evidence>
<dbReference type="Proteomes" id="UP000749559">
    <property type="component" value="Unassembled WGS sequence"/>
</dbReference>
<dbReference type="PROSITE" id="PS51013">
    <property type="entry name" value="PANNEXIN"/>
    <property type="match status" value="1"/>
</dbReference>
<comment type="caution">
    <text evidence="9">Lacks conserved residue(s) required for the propagation of feature annotation.</text>
</comment>
<evidence type="ECO:0000256" key="6">
    <source>
        <dbReference type="ARBA" id="ARBA00023065"/>
    </source>
</evidence>
<dbReference type="AlphaFoldDB" id="A0A8J1YA83"/>
<comment type="subcellular location">
    <subcellularLocation>
        <location evidence="1 9">Cell membrane</location>
        <topology evidence="1 9">Multi-pass membrane protein</topology>
    </subcellularLocation>
</comment>
<comment type="similarity">
    <text evidence="9">Belongs to the pannexin family.</text>
</comment>
<evidence type="ECO:0000313" key="11">
    <source>
        <dbReference type="Proteomes" id="UP000749559"/>
    </source>
</evidence>
<dbReference type="PANTHER" id="PTHR11893">
    <property type="entry name" value="INNEXIN"/>
    <property type="match status" value="1"/>
</dbReference>
<organism evidence="10 11">
    <name type="scientific">Owenia fusiformis</name>
    <name type="common">Polychaete worm</name>
    <dbReference type="NCBI Taxonomy" id="6347"/>
    <lineage>
        <taxon>Eukaryota</taxon>
        <taxon>Metazoa</taxon>
        <taxon>Spiralia</taxon>
        <taxon>Lophotrochozoa</taxon>
        <taxon>Annelida</taxon>
        <taxon>Polychaeta</taxon>
        <taxon>Sedentaria</taxon>
        <taxon>Canalipalpata</taxon>
        <taxon>Sabellida</taxon>
        <taxon>Oweniida</taxon>
        <taxon>Oweniidae</taxon>
        <taxon>Owenia</taxon>
    </lineage>
</organism>
<feature type="transmembrane region" description="Helical" evidence="9">
    <location>
        <begin position="203"/>
        <end position="224"/>
    </location>
</feature>